<proteinExistence type="predicted"/>
<dbReference type="KEGG" id="aol:S58_28530"/>
<dbReference type="RefSeq" id="WP_015665976.1">
    <property type="nucleotide sequence ID" value="NC_020453.1"/>
</dbReference>
<dbReference type="HOGENOM" id="CLU_717027_0_0_5"/>
<gene>
    <name evidence="2" type="ORF">S58_28530</name>
</gene>
<organism evidence="2 3">
    <name type="scientific">Bradyrhizobium oligotrophicum S58</name>
    <dbReference type="NCBI Taxonomy" id="1245469"/>
    <lineage>
        <taxon>Bacteria</taxon>
        <taxon>Pseudomonadati</taxon>
        <taxon>Pseudomonadota</taxon>
        <taxon>Alphaproteobacteria</taxon>
        <taxon>Hyphomicrobiales</taxon>
        <taxon>Nitrobacteraceae</taxon>
        <taxon>Bradyrhizobium</taxon>
    </lineage>
</organism>
<dbReference type="STRING" id="1245469.S58_28530"/>
<dbReference type="GeneID" id="301816729"/>
<dbReference type="eggNOG" id="COG4641">
    <property type="taxonomic scope" value="Bacteria"/>
</dbReference>
<name>M4Z668_9BRAD</name>
<reference evidence="2 3" key="1">
    <citation type="journal article" date="2013" name="Appl. Environ. Microbiol.">
        <title>Genome analysis suggests that the soil oligotrophic bacterium Agromonas oligotrophica (Bradyrhizobium oligotrophicum) is a nitrogen-fixing symbiont of Aeschynomene indica.</title>
        <authorList>
            <person name="Okubo T."/>
            <person name="Fukushima S."/>
            <person name="Itakura M."/>
            <person name="Oshima K."/>
            <person name="Longtonglang A."/>
            <person name="Teaumroong N."/>
            <person name="Mitsui H."/>
            <person name="Hattori M."/>
            <person name="Hattori R."/>
            <person name="Hattori T."/>
            <person name="Minamisawa K."/>
        </authorList>
    </citation>
    <scope>NUCLEOTIDE SEQUENCE [LARGE SCALE GENOMIC DNA]</scope>
    <source>
        <strain evidence="2 3">S58</strain>
    </source>
</reference>
<dbReference type="InterPro" id="IPR055259">
    <property type="entry name" value="YkvP/CgeB_Glyco_trans-like"/>
</dbReference>
<dbReference type="Pfam" id="PF13524">
    <property type="entry name" value="Glyco_trans_1_2"/>
    <property type="match status" value="1"/>
</dbReference>
<dbReference type="OrthoDB" id="429264at2"/>
<accession>M4Z668</accession>
<protein>
    <recommendedName>
        <fullName evidence="1">Spore protein YkvP/CgeB glycosyl transferase-like domain-containing protein</fullName>
    </recommendedName>
</protein>
<sequence>MVDQPDKPRVLIFSLRNIFGRALNRGPHYEFEDIIREIDSAELVAPKVDPASRRASLATRLAYHAPVALNPGIPKIAAKGPYDLLFTICGFPQDLLMFNAVEHLRDVCKTSVCLLDELWAKDIHKHRHFLPILAKFDVVLQYHSSSVKPLSELIGPRCRYFPPGVDASLFCPYPDPPARVVDVYSMGRRPAAVHQKLLGMARDAGLFYVHDTISGSQAIEPREHRAQVASIAKRSRYFLVNPGKFDSPEETGHQVEFGYRYFEGAASGAIMLGERPNNAVFPGLFDWPDAVIEVPQQSGEIDRVISELDRDPGRQDRIRRTGMEQALMRHDWVYRWETVLEAAGLRPLPGLAARKHRLATLAGLVSGHRPIGPSEFNHERRLSAR</sequence>
<evidence type="ECO:0000313" key="2">
    <source>
        <dbReference type="EMBL" id="BAM88854.1"/>
    </source>
</evidence>
<keyword evidence="3" id="KW-1185">Reference proteome</keyword>
<dbReference type="AlphaFoldDB" id="M4Z668"/>
<dbReference type="Proteomes" id="UP000011841">
    <property type="component" value="Chromosome"/>
</dbReference>
<feature type="domain" description="Spore protein YkvP/CgeB glycosyl transferase-like" evidence="1">
    <location>
        <begin position="220"/>
        <end position="340"/>
    </location>
</feature>
<evidence type="ECO:0000313" key="3">
    <source>
        <dbReference type="Proteomes" id="UP000011841"/>
    </source>
</evidence>
<dbReference type="EMBL" id="AP012603">
    <property type="protein sequence ID" value="BAM88854.1"/>
    <property type="molecule type" value="Genomic_DNA"/>
</dbReference>
<evidence type="ECO:0000259" key="1">
    <source>
        <dbReference type="Pfam" id="PF13524"/>
    </source>
</evidence>
<dbReference type="PATRIC" id="fig|1245469.3.peg.2921"/>